<dbReference type="PROSITE" id="PS01195">
    <property type="entry name" value="PEPT_TRNA_HYDROL_1"/>
    <property type="match status" value="1"/>
</dbReference>
<evidence type="ECO:0000256" key="7">
    <source>
        <dbReference type="ARBA" id="ARBA00050038"/>
    </source>
</evidence>
<dbReference type="GO" id="GO:0072344">
    <property type="term" value="P:rescue of stalled ribosome"/>
    <property type="evidence" value="ECO:0007669"/>
    <property type="project" value="UniProtKB-UniRule"/>
</dbReference>
<comment type="function">
    <text evidence="8">Hydrolyzes ribosome-free peptidyl-tRNAs (with 1 or more amino acids incorporated), which drop off the ribosome during protein synthesis, or as a result of ribosome stalling.</text>
</comment>
<evidence type="ECO:0000256" key="4">
    <source>
        <dbReference type="ARBA" id="ARBA00022884"/>
    </source>
</evidence>
<keyword evidence="3 8" id="KW-0378">Hydrolase</keyword>
<dbReference type="GO" id="GO:0005737">
    <property type="term" value="C:cytoplasm"/>
    <property type="evidence" value="ECO:0007669"/>
    <property type="project" value="UniProtKB-SubCell"/>
</dbReference>
<dbReference type="PROSITE" id="PS01196">
    <property type="entry name" value="PEPT_TRNA_HYDROL_2"/>
    <property type="match status" value="1"/>
</dbReference>
<dbReference type="GO" id="GO:0006515">
    <property type="term" value="P:protein quality control for misfolded or incompletely synthesized proteins"/>
    <property type="evidence" value="ECO:0007669"/>
    <property type="project" value="UniProtKB-UniRule"/>
</dbReference>
<dbReference type="PANTHER" id="PTHR17224:SF1">
    <property type="entry name" value="PEPTIDYL-TRNA HYDROLASE"/>
    <property type="match status" value="1"/>
</dbReference>
<dbReference type="SUPFAM" id="SSF53178">
    <property type="entry name" value="Peptidyl-tRNA hydrolase-like"/>
    <property type="match status" value="1"/>
</dbReference>
<dbReference type="FunFam" id="3.40.50.1470:FF:000001">
    <property type="entry name" value="Peptidyl-tRNA hydrolase"/>
    <property type="match status" value="1"/>
</dbReference>
<comment type="catalytic activity">
    <reaction evidence="6 8 9">
        <text>an N-acyl-L-alpha-aminoacyl-tRNA + H2O = an N-acyl-L-amino acid + a tRNA + H(+)</text>
        <dbReference type="Rhea" id="RHEA:54448"/>
        <dbReference type="Rhea" id="RHEA-COMP:10123"/>
        <dbReference type="Rhea" id="RHEA-COMP:13883"/>
        <dbReference type="ChEBI" id="CHEBI:15377"/>
        <dbReference type="ChEBI" id="CHEBI:15378"/>
        <dbReference type="ChEBI" id="CHEBI:59874"/>
        <dbReference type="ChEBI" id="CHEBI:78442"/>
        <dbReference type="ChEBI" id="CHEBI:138191"/>
        <dbReference type="EC" id="3.1.1.29"/>
    </reaction>
</comment>
<proteinExistence type="inferred from homology"/>
<dbReference type="HAMAP" id="MF_00083">
    <property type="entry name" value="Pept_tRNA_hydro_bact"/>
    <property type="match status" value="1"/>
</dbReference>
<evidence type="ECO:0000313" key="12">
    <source>
        <dbReference type="Proteomes" id="UP000198892"/>
    </source>
</evidence>
<feature type="active site" description="Proton acceptor" evidence="8">
    <location>
        <position position="19"/>
    </location>
</feature>
<evidence type="ECO:0000256" key="5">
    <source>
        <dbReference type="ARBA" id="ARBA00038063"/>
    </source>
</evidence>
<dbReference type="NCBIfam" id="TIGR00447">
    <property type="entry name" value="pth"/>
    <property type="match status" value="1"/>
</dbReference>
<feature type="binding site" evidence="8">
    <location>
        <position position="63"/>
    </location>
    <ligand>
        <name>tRNA</name>
        <dbReference type="ChEBI" id="CHEBI:17843"/>
    </ligand>
</feature>
<feature type="site" description="Discriminates between blocked and unblocked aminoacyl-tRNA" evidence="8">
    <location>
        <position position="9"/>
    </location>
</feature>
<organism evidence="11 12">
    <name type="scientific">Salibacterium halotolerans</name>
    <dbReference type="NCBI Taxonomy" id="1884432"/>
    <lineage>
        <taxon>Bacteria</taxon>
        <taxon>Bacillati</taxon>
        <taxon>Bacillota</taxon>
        <taxon>Bacilli</taxon>
        <taxon>Bacillales</taxon>
        <taxon>Bacillaceae</taxon>
    </lineage>
</organism>
<name>A0A1I5WMD1_9BACI</name>
<dbReference type="EC" id="3.1.1.29" evidence="1 8"/>
<evidence type="ECO:0000256" key="2">
    <source>
        <dbReference type="ARBA" id="ARBA00022555"/>
    </source>
</evidence>
<dbReference type="OrthoDB" id="9800507at2"/>
<evidence type="ECO:0000313" key="11">
    <source>
        <dbReference type="EMBL" id="SFQ20688.1"/>
    </source>
</evidence>
<dbReference type="Pfam" id="PF01195">
    <property type="entry name" value="Pept_tRNA_hydro"/>
    <property type="match status" value="1"/>
</dbReference>
<evidence type="ECO:0000256" key="3">
    <source>
        <dbReference type="ARBA" id="ARBA00022801"/>
    </source>
</evidence>
<dbReference type="EMBL" id="FOXD01000021">
    <property type="protein sequence ID" value="SFQ20688.1"/>
    <property type="molecule type" value="Genomic_DNA"/>
</dbReference>
<dbReference type="Gene3D" id="3.40.50.1470">
    <property type="entry name" value="Peptidyl-tRNA hydrolase"/>
    <property type="match status" value="1"/>
</dbReference>
<gene>
    <name evidence="8" type="primary">pth</name>
    <name evidence="11" type="ORF">SAMN05518683_12133</name>
</gene>
<evidence type="ECO:0000256" key="8">
    <source>
        <dbReference type="HAMAP-Rule" id="MF_00083"/>
    </source>
</evidence>
<comment type="subunit">
    <text evidence="8">Monomer.</text>
</comment>
<evidence type="ECO:0000256" key="6">
    <source>
        <dbReference type="ARBA" id="ARBA00048707"/>
    </source>
</evidence>
<evidence type="ECO:0000256" key="10">
    <source>
        <dbReference type="RuleBase" id="RU004320"/>
    </source>
</evidence>
<keyword evidence="8" id="KW-0963">Cytoplasm</keyword>
<keyword evidence="12" id="KW-1185">Reference proteome</keyword>
<dbReference type="CDD" id="cd00462">
    <property type="entry name" value="PTH"/>
    <property type="match status" value="1"/>
</dbReference>
<dbReference type="RefSeq" id="WP_093338707.1">
    <property type="nucleotide sequence ID" value="NZ_FOXD01000021.1"/>
</dbReference>
<dbReference type="AlphaFoldDB" id="A0A1I5WMD1"/>
<feature type="binding site" evidence="8">
    <location>
        <position position="14"/>
    </location>
    <ligand>
        <name>tRNA</name>
        <dbReference type="ChEBI" id="CHEBI:17843"/>
    </ligand>
</feature>
<dbReference type="Proteomes" id="UP000198892">
    <property type="component" value="Unassembled WGS sequence"/>
</dbReference>
<dbReference type="InterPro" id="IPR036416">
    <property type="entry name" value="Pept_tRNA_hydro_sf"/>
</dbReference>
<dbReference type="GO" id="GO:0004045">
    <property type="term" value="F:peptidyl-tRNA hydrolase activity"/>
    <property type="evidence" value="ECO:0007669"/>
    <property type="project" value="UniProtKB-UniRule"/>
</dbReference>
<sequence>MKLIAGLGNPGRKYEKTRHNVGFQAVDHLAGNLNLSWKKEKKRWTAETVIDGEKIFLIKPLTYMNLSGEALQPLMDFYEVPAENLLVIYDDLDLSPGVLRLRLNGGHGGHNGLKSIFQELGTKEFKRIRLGVGRPDAGGDVISHVLGTFPPEEKKEMQESVPLAAKAAESWLSHSFAEVMNHYNRKN</sequence>
<keyword evidence="4 8" id="KW-0694">RNA-binding</keyword>
<comment type="function">
    <text evidence="8">Catalyzes the release of premature peptidyl moieties from peptidyl-tRNA molecules trapped in stalled 50S ribosomal subunits, and thus maintains levels of free tRNAs and 50S ribosomes.</text>
</comment>
<reference evidence="12" key="1">
    <citation type="submission" date="2016-10" db="EMBL/GenBank/DDBJ databases">
        <authorList>
            <person name="Varghese N."/>
            <person name="Submissions S."/>
        </authorList>
    </citation>
    <scope>NUCLEOTIDE SEQUENCE [LARGE SCALE GENOMIC DNA]</scope>
    <source>
        <strain evidence="12">S7</strain>
    </source>
</reference>
<dbReference type="PANTHER" id="PTHR17224">
    <property type="entry name" value="PEPTIDYL-TRNA HYDROLASE"/>
    <property type="match status" value="1"/>
</dbReference>
<accession>A0A1I5WMD1</accession>
<keyword evidence="2 8" id="KW-0820">tRNA-binding</keyword>
<dbReference type="InterPro" id="IPR001328">
    <property type="entry name" value="Pept_tRNA_hydro"/>
</dbReference>
<feature type="site" description="Stabilizes the basic form of H active site to accept a proton" evidence="8">
    <location>
        <position position="90"/>
    </location>
</feature>
<evidence type="ECO:0000256" key="9">
    <source>
        <dbReference type="RuleBase" id="RU000673"/>
    </source>
</evidence>
<feature type="binding site" evidence="8">
    <location>
        <position position="65"/>
    </location>
    <ligand>
        <name>tRNA</name>
        <dbReference type="ChEBI" id="CHEBI:17843"/>
    </ligand>
</feature>
<evidence type="ECO:0000256" key="1">
    <source>
        <dbReference type="ARBA" id="ARBA00013260"/>
    </source>
</evidence>
<dbReference type="GO" id="GO:0000049">
    <property type="term" value="F:tRNA binding"/>
    <property type="evidence" value="ECO:0007669"/>
    <property type="project" value="UniProtKB-UniRule"/>
</dbReference>
<feature type="binding site" evidence="8">
    <location>
        <position position="111"/>
    </location>
    <ligand>
        <name>tRNA</name>
        <dbReference type="ChEBI" id="CHEBI:17843"/>
    </ligand>
</feature>
<dbReference type="STRING" id="1884432.SAMN05518683_12133"/>
<comment type="subcellular location">
    <subcellularLocation>
        <location evidence="8">Cytoplasm</location>
    </subcellularLocation>
</comment>
<protein>
    <recommendedName>
        <fullName evidence="7 8">Peptidyl-tRNA hydrolase</fullName>
        <shortName evidence="8">Pth</shortName>
        <ecNumber evidence="1 8">3.1.1.29</ecNumber>
    </recommendedName>
</protein>
<comment type="similarity">
    <text evidence="5 8 10">Belongs to the PTH family.</text>
</comment>
<dbReference type="InterPro" id="IPR018171">
    <property type="entry name" value="Pept_tRNA_hydro_CS"/>
</dbReference>